<dbReference type="InterPro" id="IPR049946">
    <property type="entry name" value="RIBOSOMAL_L20_CS"/>
</dbReference>
<evidence type="ECO:0000256" key="7">
    <source>
        <dbReference type="RuleBase" id="RU004311"/>
    </source>
</evidence>
<comment type="similarity">
    <text evidence="1 6">Belongs to the bacterial ribosomal protein bL20 family.</text>
</comment>
<evidence type="ECO:0000256" key="5">
    <source>
        <dbReference type="ARBA" id="ARBA00023274"/>
    </source>
</evidence>
<dbReference type="Pfam" id="PF00453">
    <property type="entry name" value="Ribosomal_L20"/>
    <property type="match status" value="1"/>
</dbReference>
<dbReference type="InterPro" id="IPR035566">
    <property type="entry name" value="Ribosomal_protein_bL20_C"/>
</dbReference>
<keyword evidence="5 6" id="KW-0687">Ribonucleoprotein</keyword>
<dbReference type="PROSITE" id="PS00937">
    <property type="entry name" value="RIBOSOMAL_L20"/>
    <property type="match status" value="1"/>
</dbReference>
<name>A0A7G1MU06_9STRA</name>
<dbReference type="GO" id="GO:1990904">
    <property type="term" value="C:ribonucleoprotein complex"/>
    <property type="evidence" value="ECO:0007669"/>
    <property type="project" value="UniProtKB-KW"/>
</dbReference>
<geneLocation type="plastid" evidence="8"/>
<keyword evidence="4 6" id="KW-0689">Ribosomal protein</keyword>
<dbReference type="GO" id="GO:0019843">
    <property type="term" value="F:rRNA binding"/>
    <property type="evidence" value="ECO:0007669"/>
    <property type="project" value="UniProtKB-KW"/>
</dbReference>
<dbReference type="AlphaFoldDB" id="A0A7G1MU06"/>
<evidence type="ECO:0000313" key="8">
    <source>
        <dbReference type="EMBL" id="BCL05901.1"/>
    </source>
</evidence>
<dbReference type="EMBL" id="LC580440">
    <property type="protein sequence ID" value="BCL05901.1"/>
    <property type="molecule type" value="Genomic_DNA"/>
</dbReference>
<evidence type="ECO:0000256" key="6">
    <source>
        <dbReference type="RuleBase" id="RU000561"/>
    </source>
</evidence>
<reference evidence="8" key="1">
    <citation type="submission" date="2020-09" db="EMBL/GenBank/DDBJ databases">
        <title>Highly reduced plastid genomes of the non-photosynthetic dictyochophyceans Pteridomonas spp. (Ochrophyta, SAR).</title>
        <authorList>
            <person name="Kayama M."/>
            <person name="Kamikawa R."/>
        </authorList>
    </citation>
    <scope>NUCLEOTIDE SEQUENCE</scope>
    <source>
        <strain evidence="8">YPF1301</strain>
    </source>
</reference>
<keyword evidence="8" id="KW-0934">Plastid</keyword>
<evidence type="ECO:0000256" key="2">
    <source>
        <dbReference type="ARBA" id="ARBA00022730"/>
    </source>
</evidence>
<organism evidence="8">
    <name type="scientific">Pteridomonas sp. YPF1301</name>
    <dbReference type="NCBI Taxonomy" id="2766739"/>
    <lineage>
        <taxon>Eukaryota</taxon>
        <taxon>Sar</taxon>
        <taxon>Stramenopiles</taxon>
        <taxon>Ochrophyta</taxon>
        <taxon>Dictyochophyceae</taxon>
        <taxon>Pedinellales</taxon>
        <taxon>Pteridomonas</taxon>
    </lineage>
</organism>
<dbReference type="GO" id="GO:0005840">
    <property type="term" value="C:ribosome"/>
    <property type="evidence" value="ECO:0007669"/>
    <property type="project" value="UniProtKB-KW"/>
</dbReference>
<dbReference type="CDD" id="cd07026">
    <property type="entry name" value="Ribosomal_L20"/>
    <property type="match status" value="1"/>
</dbReference>
<dbReference type="HAMAP" id="MF_00382">
    <property type="entry name" value="Ribosomal_bL20"/>
    <property type="match status" value="1"/>
</dbReference>
<gene>
    <name evidence="8" type="primary">rpl20</name>
</gene>
<proteinExistence type="inferred from homology"/>
<accession>A0A7G1MU06</accession>
<dbReference type="NCBIfam" id="TIGR01032">
    <property type="entry name" value="rplT_bact"/>
    <property type="match status" value="1"/>
</dbReference>
<dbReference type="GO" id="GO:0003735">
    <property type="term" value="F:structural constituent of ribosome"/>
    <property type="evidence" value="ECO:0007669"/>
    <property type="project" value="InterPro"/>
</dbReference>
<dbReference type="Gene3D" id="6.10.160.10">
    <property type="match status" value="1"/>
</dbReference>
<keyword evidence="3 7" id="KW-0694">RNA-binding</keyword>
<evidence type="ECO:0000256" key="3">
    <source>
        <dbReference type="ARBA" id="ARBA00022884"/>
    </source>
</evidence>
<dbReference type="SUPFAM" id="SSF74731">
    <property type="entry name" value="Ribosomal protein L20"/>
    <property type="match status" value="1"/>
</dbReference>
<evidence type="ECO:0000256" key="1">
    <source>
        <dbReference type="ARBA" id="ARBA00007698"/>
    </source>
</evidence>
<dbReference type="PANTHER" id="PTHR10986">
    <property type="entry name" value="39S RIBOSOMAL PROTEIN L20"/>
    <property type="match status" value="1"/>
</dbReference>
<evidence type="ECO:0000256" key="4">
    <source>
        <dbReference type="ARBA" id="ARBA00022980"/>
    </source>
</evidence>
<dbReference type="InterPro" id="IPR005813">
    <property type="entry name" value="Ribosomal_bL20"/>
</dbReference>
<keyword evidence="2 7" id="KW-0699">rRNA-binding</keyword>
<sequence>MIRIKRGNIANVRRKKILKLAKGFFAAHSRLFRIAHSKILKAFKNSFIGRKQKKRFFRRLWIIRLNAALKAYKVLKNYSFLFFYLKKQNIFLNRKILSQLTIIDPRTFTKLLTTLIEQ</sequence>
<comment type="function">
    <text evidence="7">Binds directly to 23S ribosomal RNA and is necessary for the in vitro assembly process of the 50S ribosomal subunit. It is not involved in the protein synthesizing functions of that subunit.</text>
</comment>
<dbReference type="GO" id="GO:0006412">
    <property type="term" value="P:translation"/>
    <property type="evidence" value="ECO:0007669"/>
    <property type="project" value="InterPro"/>
</dbReference>
<protein>
    <recommendedName>
        <fullName evidence="7">50S ribosomal protein L20</fullName>
    </recommendedName>
</protein>
<dbReference type="Gene3D" id="1.10.1900.20">
    <property type="entry name" value="Ribosomal protein L20"/>
    <property type="match status" value="1"/>
</dbReference>
<dbReference type="PRINTS" id="PR00062">
    <property type="entry name" value="RIBOSOMALL20"/>
</dbReference>